<comment type="caution">
    <text evidence="3">The sequence shown here is derived from an EMBL/GenBank/DDBJ whole genome shotgun (WGS) entry which is preliminary data.</text>
</comment>
<feature type="compositionally biased region" description="Low complexity" evidence="1">
    <location>
        <begin position="202"/>
        <end position="212"/>
    </location>
</feature>
<feature type="domain" description="DUF222" evidence="2">
    <location>
        <begin position="3"/>
        <end position="193"/>
    </location>
</feature>
<organism evidence="3 4">
    <name type="scientific">Gordonia hankookensis</name>
    <dbReference type="NCBI Taxonomy" id="589403"/>
    <lineage>
        <taxon>Bacteria</taxon>
        <taxon>Bacillati</taxon>
        <taxon>Actinomycetota</taxon>
        <taxon>Actinomycetes</taxon>
        <taxon>Mycobacteriales</taxon>
        <taxon>Gordoniaceae</taxon>
        <taxon>Gordonia</taxon>
    </lineage>
</organism>
<evidence type="ECO:0000313" key="3">
    <source>
        <dbReference type="EMBL" id="MBD1321963.1"/>
    </source>
</evidence>
<keyword evidence="4" id="KW-1185">Reference proteome</keyword>
<gene>
    <name evidence="3" type="ORF">IDF66_20495</name>
</gene>
<dbReference type="CDD" id="cd00085">
    <property type="entry name" value="HNHc"/>
    <property type="match status" value="1"/>
</dbReference>
<dbReference type="RefSeq" id="WP_190268359.1">
    <property type="nucleotide sequence ID" value="NZ_JACWMS010000004.1"/>
</dbReference>
<evidence type="ECO:0000259" key="2">
    <source>
        <dbReference type="Pfam" id="PF02720"/>
    </source>
</evidence>
<protein>
    <submittedName>
        <fullName evidence="3">DUF222 domain-containing protein</fullName>
    </submittedName>
</protein>
<dbReference type="InterPro" id="IPR003870">
    <property type="entry name" value="DUF222"/>
</dbReference>
<dbReference type="Pfam" id="PF02720">
    <property type="entry name" value="DUF222"/>
    <property type="match status" value="1"/>
</dbReference>
<proteinExistence type="predicted"/>
<dbReference type="InterPro" id="IPR003615">
    <property type="entry name" value="HNH_nuc"/>
</dbReference>
<evidence type="ECO:0000256" key="1">
    <source>
        <dbReference type="SAM" id="MobiDB-lite"/>
    </source>
</evidence>
<reference evidence="3 4" key="1">
    <citation type="submission" date="2020-09" db="EMBL/GenBank/DDBJ databases">
        <title>Novel species in genus Gordonia.</title>
        <authorList>
            <person name="Zhang G."/>
        </authorList>
    </citation>
    <scope>NUCLEOTIDE SEQUENCE [LARGE SCALE GENOMIC DNA]</scope>
    <source>
        <strain evidence="3 4">ON-33</strain>
    </source>
</reference>
<name>A0ABR7WGS1_9ACTN</name>
<sequence>SLQLGFSRTKAGTWLHLGDALQRLPKIRLAYLAGDFSTHRMSRMVYAAQLVPDDLVIDTDPTPGAACTLDFEDLALELQARPTTDTVLQDQLAEVVISLDPDGAAQTREQFAHTWQNLTVTADSSGHMTLDGCVPAEDGVHLSQRISTLIAERLCRRDPRRIGQQRVAALAEITGVPGTTLTCHCGHHDCPQRPTPNPTDPSDPSDPAGPSDPVYPSEPSDPSGHGTEAVSADANVPEAEPNSQPPPSSSAWTLVLDPAGSVVPRLRGYGAIDPALAEALTENSTLIAVPDTTERPPSGLIVVADRGPAPPVDPTGHGGHRHPPPGALTYTPSRRLRDQILHTDLWCRYPLCATPSHDCELDHLVKFNHADPQAGGWTVPENLAPLCTPDHHRKHLGIWLPTMHTDRTITWHNPTTREQMVTHPR</sequence>
<dbReference type="EMBL" id="JACWMS010000004">
    <property type="protein sequence ID" value="MBD1321963.1"/>
    <property type="molecule type" value="Genomic_DNA"/>
</dbReference>
<dbReference type="Proteomes" id="UP000602395">
    <property type="component" value="Unassembled WGS sequence"/>
</dbReference>
<feature type="region of interest" description="Disordered" evidence="1">
    <location>
        <begin position="192"/>
        <end position="253"/>
    </location>
</feature>
<evidence type="ECO:0000313" key="4">
    <source>
        <dbReference type="Proteomes" id="UP000602395"/>
    </source>
</evidence>
<accession>A0ABR7WGS1</accession>
<feature type="non-terminal residue" evidence="3">
    <location>
        <position position="1"/>
    </location>
</feature>